<proteinExistence type="predicted"/>
<comment type="caution">
    <text evidence="1">The sequence shown here is derived from an EMBL/GenBank/DDBJ whole genome shotgun (WGS) entry which is preliminary data.</text>
</comment>
<dbReference type="Proteomes" id="UP000683360">
    <property type="component" value="Unassembled WGS sequence"/>
</dbReference>
<dbReference type="InterPro" id="IPR025048">
    <property type="entry name" value="DUF3987"/>
</dbReference>
<gene>
    <name evidence="1" type="ORF">MEDL_24443</name>
</gene>
<protein>
    <submittedName>
        <fullName evidence="1">RAD54L</fullName>
        <ecNumber evidence="1">3.6.4.-</ecNumber>
    </submittedName>
</protein>
<keyword evidence="2" id="KW-1185">Reference proteome</keyword>
<organism evidence="1 2">
    <name type="scientific">Mytilus edulis</name>
    <name type="common">Blue mussel</name>
    <dbReference type="NCBI Taxonomy" id="6550"/>
    <lineage>
        <taxon>Eukaryota</taxon>
        <taxon>Metazoa</taxon>
        <taxon>Spiralia</taxon>
        <taxon>Lophotrochozoa</taxon>
        <taxon>Mollusca</taxon>
        <taxon>Bivalvia</taxon>
        <taxon>Autobranchia</taxon>
        <taxon>Pteriomorphia</taxon>
        <taxon>Mytilida</taxon>
        <taxon>Mytiloidea</taxon>
        <taxon>Mytilidae</taxon>
        <taxon>Mytilinae</taxon>
        <taxon>Mytilus</taxon>
    </lineage>
</organism>
<dbReference type="AlphaFoldDB" id="A0A8S3RZV7"/>
<name>A0A8S3RZV7_MYTED</name>
<evidence type="ECO:0000313" key="1">
    <source>
        <dbReference type="EMBL" id="CAG2210289.1"/>
    </source>
</evidence>
<dbReference type="GO" id="GO:0016787">
    <property type="term" value="F:hydrolase activity"/>
    <property type="evidence" value="ECO:0007669"/>
    <property type="project" value="UniProtKB-KW"/>
</dbReference>
<dbReference type="EC" id="3.6.4.-" evidence="1"/>
<keyword evidence="1" id="KW-0378">Hydrolase</keyword>
<dbReference type="EMBL" id="CAJPWZ010001229">
    <property type="protein sequence ID" value="CAG2210289.1"/>
    <property type="molecule type" value="Genomic_DNA"/>
</dbReference>
<accession>A0A8S3RZV7</accession>
<dbReference type="Pfam" id="PF13148">
    <property type="entry name" value="DUF3987"/>
    <property type="match status" value="1"/>
</dbReference>
<dbReference type="OrthoDB" id="6080721at2759"/>
<reference evidence="1" key="1">
    <citation type="submission" date="2021-03" db="EMBL/GenBank/DDBJ databases">
        <authorList>
            <person name="Bekaert M."/>
        </authorList>
    </citation>
    <scope>NUCLEOTIDE SEQUENCE</scope>
</reference>
<evidence type="ECO:0000313" key="2">
    <source>
        <dbReference type="Proteomes" id="UP000683360"/>
    </source>
</evidence>
<sequence length="536" mass="60060">MTLRYRCFALRLLKMAAAFKKFRSEDILSLYKSAYNTKIPWKEVFEEETENYFSIFEKATNCSRSLVLSSVLSLTSTLCGPNTKVTVGDNSYSTVLNQYIVAVCAPGGGKTNTYYKVIDPVVEKIKEKHGIAIQLEAYTTAGLQKHQLNNQGYGIITCDEGHRFLSSVNVKQSKGEGERSLLCKMWGGKGDSSILVTGTRGFSKTSMSCCLFIQPQPLLSELCQLGGDDGLMDRFLFCVAKPVFNTTAITKANVPLLRDTKLQSFENVMNNIYEEHLAGKHYKLSADAESVFDGLIDSYSDYMNAKYGSDHEEDKENETPNLNISLDESEMMTSKDTIHILRLAAVLHVFQHSFSCGLNDGCYTPTPLEITKSRLKQAMVLYNSLSQQKSLFVQAIASCDRDTPALHLKPVATFRDRVAKAMCKSCGPFVTIRQLQKRLKRSLAENIKIELEMLQQNGFGTLKTIKTRHGKRNFFFKIPGNCIDMEIGAHSTIIKSVGINIDTYESTFNDLSTLTDEEKNFTIQHHPHAEGIEGLW</sequence>